<dbReference type="GO" id="GO:0004540">
    <property type="term" value="F:RNA nuclease activity"/>
    <property type="evidence" value="ECO:0007669"/>
    <property type="project" value="InterPro"/>
</dbReference>
<dbReference type="Gene3D" id="3.40.50.1010">
    <property type="entry name" value="5'-nuclease"/>
    <property type="match status" value="1"/>
</dbReference>
<evidence type="ECO:0000313" key="3">
    <source>
        <dbReference type="Proteomes" id="UP000662857"/>
    </source>
</evidence>
<sequence length="434" mass="47436">MRRVRAALYLDFDNVFGGMLKLDPDVAIQFATEPGSWLGRLSESFTIEGPRRWLVLRCYMNPAGWVPHPHPHEGAPPRLYFSRFRPLFTRAGFEVVDCPPLTYSKNAADIRMVVDAIDALASEVTYEEFVIASGDSDMTPLLTRLRRADRRTTILAASEAGEALTAVADRLVDSGNFLALVQGEQLGLGDEETDIGDRQAASAAGDTAKVSAPAEPPAGFDQFRSLIEGRYRAASGPLNLATLAHEIRRELGASLDGGDWFGVGSFVRALRWLDLPGAQFSQHYLWDTVRHEAPGSGLNGGGHLELPDPVARLVALLGLPKLPQRSWLRLYQALADYAGSHRFNLTECTRWCRDQLVEQGIDVSRSAVSFVTRGASFGGCPLHRRPPPTAEEIAAAFLDNVLNRAESQDIGLNDEEAALVRAWLGGGLEMSVTE</sequence>
<evidence type="ECO:0000313" key="2">
    <source>
        <dbReference type="EMBL" id="QSB14219.1"/>
    </source>
</evidence>
<organism evidence="2 3">
    <name type="scientific">Natronosporangium hydrolyticum</name>
    <dbReference type="NCBI Taxonomy" id="2811111"/>
    <lineage>
        <taxon>Bacteria</taxon>
        <taxon>Bacillati</taxon>
        <taxon>Actinomycetota</taxon>
        <taxon>Actinomycetes</taxon>
        <taxon>Micromonosporales</taxon>
        <taxon>Micromonosporaceae</taxon>
        <taxon>Natronosporangium</taxon>
    </lineage>
</organism>
<gene>
    <name evidence="2" type="ORF">JQS43_22325</name>
</gene>
<name>A0A895YFI8_9ACTN</name>
<dbReference type="InterPro" id="IPR021139">
    <property type="entry name" value="NYN"/>
</dbReference>
<accession>A0A895YFI8</accession>
<dbReference type="RefSeq" id="WP_275580957.1">
    <property type="nucleotide sequence ID" value="NZ_CP070499.1"/>
</dbReference>
<dbReference type="AlphaFoldDB" id="A0A895YFI8"/>
<dbReference type="Proteomes" id="UP000662857">
    <property type="component" value="Chromosome"/>
</dbReference>
<dbReference type="KEGG" id="nhy:JQS43_22325"/>
<proteinExistence type="predicted"/>
<dbReference type="Pfam" id="PF01936">
    <property type="entry name" value="NYN"/>
    <property type="match status" value="1"/>
</dbReference>
<reference evidence="2" key="1">
    <citation type="submission" date="2021-02" db="EMBL/GenBank/DDBJ databases">
        <title>Natrosporangium hydrolyticum gen. nov., sp. nov, a haloalkaliphilic actinobacterium from a soda solonchak soil.</title>
        <authorList>
            <person name="Sorokin D.Y."/>
            <person name="Khijniak T.V."/>
            <person name="Zakharycheva A.P."/>
            <person name="Boueva O.V."/>
            <person name="Ariskina E.V."/>
            <person name="Hahnke R.L."/>
            <person name="Bunk B."/>
            <person name="Sproer C."/>
            <person name="Schumann P."/>
            <person name="Evtushenko L.I."/>
            <person name="Kublanov I.V."/>
        </authorList>
    </citation>
    <scope>NUCLEOTIDE SEQUENCE</scope>
    <source>
        <strain evidence="2">DSM 106523</strain>
    </source>
</reference>
<feature type="domain" description="NYN" evidence="1">
    <location>
        <begin position="5"/>
        <end position="173"/>
    </location>
</feature>
<dbReference type="EMBL" id="CP070499">
    <property type="protein sequence ID" value="QSB14219.1"/>
    <property type="molecule type" value="Genomic_DNA"/>
</dbReference>
<protein>
    <submittedName>
        <fullName evidence="2">NYN domain-containing protein</fullName>
    </submittedName>
</protein>
<keyword evidence="3" id="KW-1185">Reference proteome</keyword>
<evidence type="ECO:0000259" key="1">
    <source>
        <dbReference type="Pfam" id="PF01936"/>
    </source>
</evidence>